<gene>
    <name evidence="2" type="ORF">ACEU0G_002833</name>
</gene>
<evidence type="ECO:0000313" key="2">
    <source>
        <dbReference type="EMBL" id="MFG6108839.1"/>
    </source>
</evidence>
<dbReference type="NCBIfam" id="NF046077">
    <property type="entry name" value="LPS_M949_RS01915"/>
    <property type="match status" value="1"/>
</dbReference>
<name>A0ABW7CV45_9GAMM</name>
<evidence type="ECO:0000256" key="1">
    <source>
        <dbReference type="SAM" id="SignalP"/>
    </source>
</evidence>
<accession>A0ABW7CV45</accession>
<proteinExistence type="predicted"/>
<feature type="signal peptide" evidence="1">
    <location>
        <begin position="1"/>
        <end position="38"/>
    </location>
</feature>
<dbReference type="InterPro" id="IPR058148">
    <property type="entry name" value="M949_RS01915-like_dom"/>
</dbReference>
<reference evidence="2 3" key="1">
    <citation type="submission" date="2024-09" db="EMBL/GenBank/DDBJ databases">
        <authorList>
            <consortium name="All-Russian atlas of soil microorganisms"/>
            <consortium name="as a basis for the search for new antimicrobial producers and enzymes with unique properties"/>
            <person name="Sokolova E.A."/>
            <person name="Voronina E.N."/>
        </authorList>
    </citation>
    <scope>NUCLEOTIDE SEQUENCE [LARGE SCALE GENOMIC DNA]</scope>
    <source>
        <strain evidence="2 3">AF-22b-331.1</strain>
    </source>
</reference>
<organism evidence="2 3">
    <name type="scientific">Stenotrophomonas nematodicola</name>
    <dbReference type="NCBI Taxonomy" id="2656746"/>
    <lineage>
        <taxon>Bacteria</taxon>
        <taxon>Pseudomonadati</taxon>
        <taxon>Pseudomonadota</taxon>
        <taxon>Gammaproteobacteria</taxon>
        <taxon>Lysobacterales</taxon>
        <taxon>Lysobacteraceae</taxon>
        <taxon>Stenotrophomonas</taxon>
    </lineage>
</organism>
<keyword evidence="3" id="KW-1185">Reference proteome</keyword>
<protein>
    <submittedName>
        <fullName evidence="2">M949_RS01915 family surface polysaccharide biosynthesis protein</fullName>
    </submittedName>
</protein>
<dbReference type="RefSeq" id="WP_394162248.1">
    <property type="nucleotide sequence ID" value="NZ_JBHGCJ010000003.1"/>
</dbReference>
<sequence length="256" mass="26532">MPLPHPLRMRLHPACLSLTAAMLLASCGAAPLPPPAPATVPAGAATVPATAPASAAFQTLPGLSAAQAQALGLGGKRIPVRFRDRHGEGLLVVERADREEADPDTPGDTLAVAVLSATLLERTDAPGYRQRWQRQIRVPCPGLDLDAGWLLDQVGATDLDGDGQAEITLASHTFCGGGVDPQAIHITLIDGARSYGIEGESLVSLPGEEPFGGERQDDPALAAAPIAFRQHLDAVWDAVRVLPVPDGDNDGNGDAP</sequence>
<feature type="chain" id="PRO_5046874238" evidence="1">
    <location>
        <begin position="39"/>
        <end position="256"/>
    </location>
</feature>
<comment type="caution">
    <text evidence="2">The sequence shown here is derived from an EMBL/GenBank/DDBJ whole genome shotgun (WGS) entry which is preliminary data.</text>
</comment>
<keyword evidence="1" id="KW-0732">Signal</keyword>
<evidence type="ECO:0000313" key="3">
    <source>
        <dbReference type="Proteomes" id="UP001605261"/>
    </source>
</evidence>
<dbReference type="EMBL" id="JBHGCJ010000003">
    <property type="protein sequence ID" value="MFG6108839.1"/>
    <property type="molecule type" value="Genomic_DNA"/>
</dbReference>
<dbReference type="Proteomes" id="UP001605261">
    <property type="component" value="Unassembled WGS sequence"/>
</dbReference>